<dbReference type="Gene3D" id="2.60.120.10">
    <property type="entry name" value="Jelly Rolls"/>
    <property type="match status" value="1"/>
</dbReference>
<organism evidence="5 6">
    <name type="scientific">Afipia carboxidovorans (strain ATCC 49405 / DSM 1227 / KCTC 32145 / OM5)</name>
    <name type="common">Oligotropha carboxidovorans</name>
    <dbReference type="NCBI Taxonomy" id="504832"/>
    <lineage>
        <taxon>Bacteria</taxon>
        <taxon>Pseudomonadati</taxon>
        <taxon>Pseudomonadota</taxon>
        <taxon>Alphaproteobacteria</taxon>
        <taxon>Hyphomicrobiales</taxon>
        <taxon>Nitrobacteraceae</taxon>
        <taxon>Afipia</taxon>
    </lineage>
</organism>
<evidence type="ECO:0000256" key="1">
    <source>
        <dbReference type="ARBA" id="ARBA00022964"/>
    </source>
</evidence>
<dbReference type="OrthoDB" id="285029at2"/>
<reference evidence="5 6" key="1">
    <citation type="journal article" date="2011" name="J. Bacteriol.">
        <title>Complete genome sequences of the chemolithoautotrophic Oligotropha carboxidovorans strains OM4 and OM5.</title>
        <authorList>
            <person name="Volland S."/>
            <person name="Rachinger M."/>
            <person name="Strittmatter A."/>
            <person name="Daniel R."/>
            <person name="Gottschalk G."/>
            <person name="Meyer O."/>
        </authorList>
    </citation>
    <scope>NUCLEOTIDE SEQUENCE [LARGE SCALE GENOMIC DNA]</scope>
    <source>
        <strain evidence="6">ATCC 49405 / DSM 1227 / KCTC 32145 / OM5</strain>
    </source>
</reference>
<dbReference type="InterPro" id="IPR013096">
    <property type="entry name" value="Cupin_2"/>
</dbReference>
<feature type="region of interest" description="Disordered" evidence="3">
    <location>
        <begin position="168"/>
        <end position="202"/>
    </location>
</feature>
<dbReference type="PATRIC" id="fig|504832.7.peg.160"/>
<dbReference type="InterPro" id="IPR014710">
    <property type="entry name" value="RmlC-like_jellyroll"/>
</dbReference>
<feature type="domain" description="Cupin type-2" evidence="4">
    <location>
        <begin position="81"/>
        <end position="147"/>
    </location>
</feature>
<keyword evidence="6" id="KW-1185">Reference proteome</keyword>
<gene>
    <name evidence="5" type="ordered locus">OCA5_c01520</name>
</gene>
<evidence type="ECO:0000313" key="5">
    <source>
        <dbReference type="EMBL" id="AEI04884.1"/>
    </source>
</evidence>
<dbReference type="KEGG" id="ocg:OCA5_c01520"/>
<keyword evidence="2" id="KW-0560">Oxidoreductase</keyword>
<dbReference type="InterPro" id="IPR047183">
    <property type="entry name" value="GDO-like"/>
</dbReference>
<evidence type="ECO:0000256" key="2">
    <source>
        <dbReference type="ARBA" id="ARBA00023002"/>
    </source>
</evidence>
<protein>
    <recommendedName>
        <fullName evidence="4">Cupin type-2 domain-containing protein</fullName>
    </recommendedName>
</protein>
<accession>B6JAJ9</accession>
<dbReference type="InterPro" id="IPR011051">
    <property type="entry name" value="RmlC_Cupin_sf"/>
</dbReference>
<name>B6JAJ9_AFIC5</name>
<evidence type="ECO:0000256" key="3">
    <source>
        <dbReference type="SAM" id="MobiDB-lite"/>
    </source>
</evidence>
<sequence length="202" mass="22790">MDQKTPGKLDQAEPQAGSILAYKDFIESAKRPLLKPAVWKFDRSLEALHASDRDFKRRIIALAHPDLAEESSAAQDLAIVMQLMKPGERSQLHRHSPWALHFALAGQGYTTIEGVRYDWSVGDIVFTPAWAYHEHVNTSDTEDAILYSLQNMPMLAHLNSLFREEPAGEPMKHVLRHRPGDPGSYTPPPREAEEQGKSSWRA</sequence>
<dbReference type="STRING" id="504832.OCA5_c01520"/>
<keyword evidence="1" id="KW-0223">Dioxygenase</keyword>
<dbReference type="Proteomes" id="UP000007730">
    <property type="component" value="Chromosome"/>
</dbReference>
<dbReference type="eggNOG" id="COG3435">
    <property type="taxonomic scope" value="Bacteria"/>
</dbReference>
<dbReference type="GO" id="GO:0051213">
    <property type="term" value="F:dioxygenase activity"/>
    <property type="evidence" value="ECO:0007669"/>
    <property type="project" value="UniProtKB-KW"/>
</dbReference>
<dbReference type="Pfam" id="PF07883">
    <property type="entry name" value="Cupin_2"/>
    <property type="match status" value="1"/>
</dbReference>
<dbReference type="AlphaFoldDB" id="B6JAJ9"/>
<dbReference type="KEGG" id="oca:OCAR_4378"/>
<proteinExistence type="predicted"/>
<dbReference type="HOGENOM" id="CLU_1353532_0_0_5"/>
<dbReference type="RefSeq" id="WP_012561555.1">
    <property type="nucleotide sequence ID" value="NC_011386.1"/>
</dbReference>
<dbReference type="EMBL" id="CP002826">
    <property type="protein sequence ID" value="AEI04884.1"/>
    <property type="molecule type" value="Genomic_DNA"/>
</dbReference>
<evidence type="ECO:0000313" key="6">
    <source>
        <dbReference type="Proteomes" id="UP000007730"/>
    </source>
</evidence>
<evidence type="ECO:0000259" key="4">
    <source>
        <dbReference type="Pfam" id="PF07883"/>
    </source>
</evidence>
<dbReference type="PANTHER" id="PTHR41517:SF1">
    <property type="entry name" value="CUPIN"/>
    <property type="match status" value="1"/>
</dbReference>
<dbReference type="PANTHER" id="PTHR41517">
    <property type="entry name" value="1,2-DIOXYGENASE PROTEIN-RELATED"/>
    <property type="match status" value="1"/>
</dbReference>
<dbReference type="SUPFAM" id="SSF51182">
    <property type="entry name" value="RmlC-like cupins"/>
    <property type="match status" value="1"/>
</dbReference>